<reference evidence="1" key="1">
    <citation type="journal article" date="2005" name="BMC Biol.">
        <title>The sequence of rice chromosomes 11 and 12, rich in disease resistance genes and recent gene duplications.</title>
        <authorList>
            <consortium name="The rice chromosomes 11 and 12 sequencing consortia"/>
        </authorList>
    </citation>
    <scope>NUCLEOTIDE SEQUENCE [LARGE SCALE GENOMIC DNA]</scope>
</reference>
<dbReference type="AlphaFoldDB" id="Q2QP39"/>
<dbReference type="EMBL" id="DP000011">
    <property type="protein sequence ID" value="ABA99471.1"/>
    <property type="molecule type" value="Genomic_DNA"/>
</dbReference>
<accession>Q2QP39</accession>
<reference evidence="1" key="2">
    <citation type="submission" date="2005-04" db="EMBL/GenBank/DDBJ databases">
        <authorList>
            <person name="Buell C.R."/>
            <person name="Wing R.A."/>
            <person name="McCombie W.A."/>
            <person name="Ouyang S."/>
        </authorList>
    </citation>
    <scope>NUCLEOTIDE SEQUENCE</scope>
</reference>
<protein>
    <submittedName>
        <fullName evidence="1">Uncharacterized protein</fullName>
    </submittedName>
</protein>
<sequence>MAERNKSKLVDRKVAVIYGKLGGSLFNDIDTILIIGLGMAL</sequence>
<gene>
    <name evidence="1" type="ordered locus">LOC_Os12g35779</name>
</gene>
<organism evidence="1">
    <name type="scientific">Oryza sativa subsp. japonica</name>
    <name type="common">Rice</name>
    <dbReference type="NCBI Taxonomy" id="39947"/>
    <lineage>
        <taxon>Eukaryota</taxon>
        <taxon>Viridiplantae</taxon>
        <taxon>Streptophyta</taxon>
        <taxon>Embryophyta</taxon>
        <taxon>Tracheophyta</taxon>
        <taxon>Spermatophyta</taxon>
        <taxon>Magnoliopsida</taxon>
        <taxon>Liliopsida</taxon>
        <taxon>Poales</taxon>
        <taxon>Poaceae</taxon>
        <taxon>BOP clade</taxon>
        <taxon>Oryzoideae</taxon>
        <taxon>Oryzeae</taxon>
        <taxon>Oryzinae</taxon>
        <taxon>Oryza</taxon>
        <taxon>Oryza sativa</taxon>
    </lineage>
</organism>
<proteinExistence type="predicted"/>
<reference evidence="1" key="3">
    <citation type="submission" date="2006-01" db="EMBL/GenBank/DDBJ databases">
        <authorList>
            <person name="Buell R."/>
        </authorList>
    </citation>
    <scope>NUCLEOTIDE SEQUENCE</scope>
</reference>
<name>Q2QP39_ORYSJ</name>
<evidence type="ECO:0000313" key="1">
    <source>
        <dbReference type="EMBL" id="ABA99471.1"/>
    </source>
</evidence>